<reference evidence="2" key="1">
    <citation type="submission" date="2012-06" db="EMBL/GenBank/DDBJ databases">
        <title>The genome sequence of Coniosporium apollinis CBS 100218.</title>
        <authorList>
            <consortium name="The Broad Institute Genome Sequencing Platform"/>
            <person name="Cuomo C."/>
            <person name="Gorbushina A."/>
            <person name="Noack S."/>
            <person name="Walker B."/>
            <person name="Young S.K."/>
            <person name="Zeng Q."/>
            <person name="Gargeya S."/>
            <person name="Fitzgerald M."/>
            <person name="Haas B."/>
            <person name="Abouelleil A."/>
            <person name="Alvarado L."/>
            <person name="Arachchi H.M."/>
            <person name="Berlin A.M."/>
            <person name="Chapman S.B."/>
            <person name="Goldberg J."/>
            <person name="Griggs A."/>
            <person name="Gujja S."/>
            <person name="Hansen M."/>
            <person name="Howarth C."/>
            <person name="Imamovic A."/>
            <person name="Larimer J."/>
            <person name="McCowan C."/>
            <person name="Montmayeur A."/>
            <person name="Murphy C."/>
            <person name="Neiman D."/>
            <person name="Pearson M."/>
            <person name="Priest M."/>
            <person name="Roberts A."/>
            <person name="Saif S."/>
            <person name="Shea T."/>
            <person name="Sisk P."/>
            <person name="Sykes S."/>
            <person name="Wortman J."/>
            <person name="Nusbaum C."/>
            <person name="Birren B."/>
        </authorList>
    </citation>
    <scope>NUCLEOTIDE SEQUENCE [LARGE SCALE GENOMIC DNA]</scope>
    <source>
        <strain evidence="2">CBS 100218</strain>
    </source>
</reference>
<proteinExistence type="predicted"/>
<dbReference type="EMBL" id="JH767584">
    <property type="protein sequence ID" value="EON66933.1"/>
    <property type="molecule type" value="Genomic_DNA"/>
</dbReference>
<evidence type="ECO:0000313" key="2">
    <source>
        <dbReference type="Proteomes" id="UP000016924"/>
    </source>
</evidence>
<dbReference type="OrthoDB" id="5538558at2759"/>
<accession>R7YYK9</accession>
<dbReference type="HOGENOM" id="CLU_1981506_0_0_1"/>
<gene>
    <name evidence="1" type="ORF">W97_06048</name>
</gene>
<name>R7YYK9_CONA1</name>
<dbReference type="RefSeq" id="XP_007782250.1">
    <property type="nucleotide sequence ID" value="XM_007784060.1"/>
</dbReference>
<dbReference type="AlphaFoldDB" id="R7YYK9"/>
<dbReference type="Proteomes" id="UP000016924">
    <property type="component" value="Unassembled WGS sequence"/>
</dbReference>
<keyword evidence="2" id="KW-1185">Reference proteome</keyword>
<sequence>MRPLYPSSGRGILSSALPVCSLTSRAPFTTSARVASSAKPAADEPATANLNPRWLSDLKTRLGKCIMFGLQPQQTQEAGKILLELSRDWRELLAGSEGFLTAEDRRGLFRQEVVWGDMVYTRLRLL</sequence>
<organism evidence="1 2">
    <name type="scientific">Coniosporium apollinis (strain CBS 100218)</name>
    <name type="common">Rock-inhabiting black yeast</name>
    <dbReference type="NCBI Taxonomy" id="1168221"/>
    <lineage>
        <taxon>Eukaryota</taxon>
        <taxon>Fungi</taxon>
        <taxon>Dikarya</taxon>
        <taxon>Ascomycota</taxon>
        <taxon>Pezizomycotina</taxon>
        <taxon>Dothideomycetes</taxon>
        <taxon>Dothideomycetes incertae sedis</taxon>
        <taxon>Coniosporium</taxon>
    </lineage>
</organism>
<evidence type="ECO:0000313" key="1">
    <source>
        <dbReference type="EMBL" id="EON66933.1"/>
    </source>
</evidence>
<dbReference type="GeneID" id="19903359"/>
<protein>
    <submittedName>
        <fullName evidence="1">Uncharacterized protein</fullName>
    </submittedName>
</protein>